<reference evidence="1" key="1">
    <citation type="submission" date="2019-08" db="EMBL/GenBank/DDBJ databases">
        <authorList>
            <person name="Kucharzyk K."/>
            <person name="Murdoch R.W."/>
            <person name="Higgins S."/>
            <person name="Loffler F."/>
        </authorList>
    </citation>
    <scope>NUCLEOTIDE SEQUENCE</scope>
</reference>
<sequence>MKTKSSTNIFVLALIMFSVAGCGKYEDGPWISFRSVGKRISHTVWNIKSVTENNNDITSEVQSHFDGISFVGNHDENSNIVGLKLYNGSSYVGFGSWYFSDNAYSEDDYSKLTMHLISFPGDTLACYPFPSNEFLIFVIQRLTMEDFWLQHTDSIGNEYYIKLKES</sequence>
<dbReference type="AlphaFoldDB" id="A0A644WFF1"/>
<gene>
    <name evidence="1" type="ORF">SDC9_48799</name>
</gene>
<comment type="caution">
    <text evidence="1">The sequence shown here is derived from an EMBL/GenBank/DDBJ whole genome shotgun (WGS) entry which is preliminary data.</text>
</comment>
<dbReference type="PROSITE" id="PS51257">
    <property type="entry name" value="PROKAR_LIPOPROTEIN"/>
    <property type="match status" value="1"/>
</dbReference>
<name>A0A644WFF1_9ZZZZ</name>
<organism evidence="1">
    <name type="scientific">bioreactor metagenome</name>
    <dbReference type="NCBI Taxonomy" id="1076179"/>
    <lineage>
        <taxon>unclassified sequences</taxon>
        <taxon>metagenomes</taxon>
        <taxon>ecological metagenomes</taxon>
    </lineage>
</organism>
<accession>A0A644WFF1</accession>
<proteinExistence type="predicted"/>
<protein>
    <recommendedName>
        <fullName evidence="2">Lipoprotein</fullName>
    </recommendedName>
</protein>
<evidence type="ECO:0000313" key="1">
    <source>
        <dbReference type="EMBL" id="MPM02550.1"/>
    </source>
</evidence>
<dbReference type="EMBL" id="VSSQ01000877">
    <property type="protein sequence ID" value="MPM02550.1"/>
    <property type="molecule type" value="Genomic_DNA"/>
</dbReference>
<evidence type="ECO:0008006" key="2">
    <source>
        <dbReference type="Google" id="ProtNLM"/>
    </source>
</evidence>